<evidence type="ECO:0000313" key="4">
    <source>
        <dbReference type="EMBL" id="SFE54666.1"/>
    </source>
</evidence>
<gene>
    <name evidence="4" type="ORF">SAMN02745121_04644</name>
</gene>
<proteinExistence type="predicted"/>
<dbReference type="Proteomes" id="UP000199400">
    <property type="component" value="Unassembled WGS sequence"/>
</dbReference>
<protein>
    <submittedName>
        <fullName evidence="4">Uncharacterized protein</fullName>
    </submittedName>
</protein>
<keyword evidence="5" id="KW-1185">Reference proteome</keyword>
<evidence type="ECO:0000256" key="1">
    <source>
        <dbReference type="SAM" id="MobiDB-lite"/>
    </source>
</evidence>
<sequence>MRTARRCGALVLAGLVALPGPARAADLRPVDAPLEVPVPPAPERPVAPAGEPPAESPVPSDMSRGTGPEAHVPETRAEGPAPPPPPSLAPGAGLSRPEGAITVAVGLGPSAPGTKPEVALVDALERAARASAAPRATVRRLRAGVGEGKQVCRERRDDLVILVEYLADRPDPVLLPHDCRLDRALGVRGSDAASHPELIAALWSEHESLVRDGAKERRRTRLGPKVRTGLIAGGAILAVGLAIGVVVAASLRREIVVLTVSP</sequence>
<accession>A0A1I2BEX8</accession>
<feature type="transmembrane region" description="Helical" evidence="2">
    <location>
        <begin position="229"/>
        <end position="251"/>
    </location>
</feature>
<evidence type="ECO:0000256" key="3">
    <source>
        <dbReference type="SAM" id="SignalP"/>
    </source>
</evidence>
<name>A0A1I2BEX8_9BACT</name>
<dbReference type="EMBL" id="FOMX01000015">
    <property type="protein sequence ID" value="SFE54666.1"/>
    <property type="molecule type" value="Genomic_DNA"/>
</dbReference>
<evidence type="ECO:0000256" key="2">
    <source>
        <dbReference type="SAM" id="Phobius"/>
    </source>
</evidence>
<reference evidence="5" key="1">
    <citation type="submission" date="2016-10" db="EMBL/GenBank/DDBJ databases">
        <authorList>
            <person name="Varghese N."/>
            <person name="Submissions S."/>
        </authorList>
    </citation>
    <scope>NUCLEOTIDE SEQUENCE [LARGE SCALE GENOMIC DNA]</scope>
    <source>
        <strain evidence="5">ATCC 25963</strain>
    </source>
</reference>
<dbReference type="AlphaFoldDB" id="A0A1I2BEX8"/>
<keyword evidence="2" id="KW-0472">Membrane</keyword>
<keyword evidence="3" id="KW-0732">Signal</keyword>
<feature type="region of interest" description="Disordered" evidence="1">
    <location>
        <begin position="32"/>
        <end position="96"/>
    </location>
</feature>
<organism evidence="4 5">
    <name type="scientific">Nannocystis exedens</name>
    <dbReference type="NCBI Taxonomy" id="54"/>
    <lineage>
        <taxon>Bacteria</taxon>
        <taxon>Pseudomonadati</taxon>
        <taxon>Myxococcota</taxon>
        <taxon>Polyangia</taxon>
        <taxon>Nannocystales</taxon>
        <taxon>Nannocystaceae</taxon>
        <taxon>Nannocystis</taxon>
    </lineage>
</organism>
<feature type="chain" id="PRO_5011464082" evidence="3">
    <location>
        <begin position="25"/>
        <end position="262"/>
    </location>
</feature>
<keyword evidence="2" id="KW-1133">Transmembrane helix</keyword>
<dbReference type="STRING" id="54.SAMN02745121_04644"/>
<feature type="signal peptide" evidence="3">
    <location>
        <begin position="1"/>
        <end position="24"/>
    </location>
</feature>
<keyword evidence="2" id="KW-0812">Transmembrane</keyword>
<evidence type="ECO:0000313" key="5">
    <source>
        <dbReference type="Proteomes" id="UP000199400"/>
    </source>
</evidence>
<feature type="compositionally biased region" description="Pro residues" evidence="1">
    <location>
        <begin position="36"/>
        <end position="56"/>
    </location>
</feature>